<dbReference type="PANTHER" id="PTHR33638">
    <property type="entry name" value="SELENOPROTEIN H"/>
    <property type="match status" value="1"/>
</dbReference>
<dbReference type="OrthoDB" id="1933874at2759"/>
<organism evidence="2 3">
    <name type="scientific">Rosa chinensis</name>
    <name type="common">China rose</name>
    <dbReference type="NCBI Taxonomy" id="74649"/>
    <lineage>
        <taxon>Eukaryota</taxon>
        <taxon>Viridiplantae</taxon>
        <taxon>Streptophyta</taxon>
        <taxon>Embryophyta</taxon>
        <taxon>Tracheophyta</taxon>
        <taxon>Spermatophyta</taxon>
        <taxon>Magnoliopsida</taxon>
        <taxon>eudicotyledons</taxon>
        <taxon>Gunneridae</taxon>
        <taxon>Pentapetalae</taxon>
        <taxon>rosids</taxon>
        <taxon>fabids</taxon>
        <taxon>Rosales</taxon>
        <taxon>Rosaceae</taxon>
        <taxon>Rosoideae</taxon>
        <taxon>Rosoideae incertae sedis</taxon>
        <taxon>Rosa</taxon>
    </lineage>
</organism>
<name>A0A2P6Q1N7_ROSCH</name>
<dbReference type="GO" id="GO:0005794">
    <property type="term" value="C:Golgi apparatus"/>
    <property type="evidence" value="ECO:0007669"/>
    <property type="project" value="TreeGrafter"/>
</dbReference>
<sequence length="174" mass="19451">MAPKKRKADEETEPAKSPAESTRMVTRASDAAARRQTRSSTQGGHGKSVKPVPRKLAVAARKKSKKKEEAESEQGEVAKSEEGDEEVNMKTIVIERCTQCNSFKTRADQVRASLEGLPGIRVTINPVKPRRGCFEIREEGGETFISLLDMKRPFKPMKDLNMQEVIDNIIQKIQ</sequence>
<dbReference type="OMA" id="CFEIRSE"/>
<protein>
    <recommendedName>
        <fullName evidence="4">Selenoprotein, Rdx type</fullName>
    </recommendedName>
</protein>
<dbReference type="Proteomes" id="UP000238479">
    <property type="component" value="Chromosome 6"/>
</dbReference>
<keyword evidence="3" id="KW-1185">Reference proteome</keyword>
<dbReference type="InterPro" id="IPR052674">
    <property type="entry name" value="SelWTH-like"/>
</dbReference>
<dbReference type="PANTHER" id="PTHR33638:SF1">
    <property type="entry name" value="SELENOPROTEIN H"/>
    <property type="match status" value="1"/>
</dbReference>
<dbReference type="STRING" id="74649.A0A2P6Q1N7"/>
<evidence type="ECO:0000313" key="2">
    <source>
        <dbReference type="EMBL" id="PRQ28081.1"/>
    </source>
</evidence>
<accession>A0A2P6Q1N7</accession>
<evidence type="ECO:0000313" key="3">
    <source>
        <dbReference type="Proteomes" id="UP000238479"/>
    </source>
</evidence>
<feature type="region of interest" description="Disordered" evidence="1">
    <location>
        <begin position="1"/>
        <end position="85"/>
    </location>
</feature>
<dbReference type="FunFam" id="3.40.30.10:FF:000361">
    <property type="entry name" value="Selenium binding protein"/>
    <property type="match status" value="1"/>
</dbReference>
<proteinExistence type="predicted"/>
<reference evidence="2 3" key="1">
    <citation type="journal article" date="2018" name="Nat. Genet.">
        <title>The Rosa genome provides new insights in the design of modern roses.</title>
        <authorList>
            <person name="Bendahmane M."/>
        </authorList>
    </citation>
    <scope>NUCLEOTIDE SEQUENCE [LARGE SCALE GENOMIC DNA]</scope>
    <source>
        <strain evidence="3">cv. Old Blush</strain>
    </source>
</reference>
<evidence type="ECO:0008006" key="4">
    <source>
        <dbReference type="Google" id="ProtNLM"/>
    </source>
</evidence>
<gene>
    <name evidence="2" type="ORF">RchiOBHm_Chr6g0312181</name>
</gene>
<dbReference type="EMBL" id="PDCK01000044">
    <property type="protein sequence ID" value="PRQ28081.1"/>
    <property type="molecule type" value="Genomic_DNA"/>
</dbReference>
<evidence type="ECO:0000256" key="1">
    <source>
        <dbReference type="SAM" id="MobiDB-lite"/>
    </source>
</evidence>
<comment type="caution">
    <text evidence="2">The sequence shown here is derived from an EMBL/GenBank/DDBJ whole genome shotgun (WGS) entry which is preliminary data.</text>
</comment>
<dbReference type="Gramene" id="PRQ28081">
    <property type="protein sequence ID" value="PRQ28081"/>
    <property type="gene ID" value="RchiOBHm_Chr6g0312181"/>
</dbReference>
<dbReference type="AlphaFoldDB" id="A0A2P6Q1N7"/>